<sequence length="320" mass="33507">MPPLARALPYIAVLLVFSLSACGGSPEPESRPSAAGTSSGPSTPVVEPTTVPTTAPTTVPTAETPAPLSVPAYRALLSRVDAAIRPAAQQVHVAGTMPALTAAQRALVQALRKQADGLATVFPPPQVAAQHSALTTSLRTAAERIEGYRGISACGGAPALSDVIERDLLAKNSVAASAAALRSKGIPVGTFLPAAPTTGKRRGENGEVVERRGSRGSARLEIDNTLNTQDVAISVVTGAPTKPQAMIYVRARSRATYRGTKGTYSVYFKSGQDWDDQRHQFTKDCTFEKFDAPFTAGFHWTISLVARVGGNASTTKVDPF</sequence>
<feature type="compositionally biased region" description="Low complexity" evidence="1">
    <location>
        <begin position="43"/>
        <end position="65"/>
    </location>
</feature>
<dbReference type="PROSITE" id="PS51257">
    <property type="entry name" value="PROKAR_LIPOPROTEIN"/>
    <property type="match status" value="1"/>
</dbReference>
<keyword evidence="2" id="KW-0732">Signal</keyword>
<name>A0ABV6QTL8_9ACTN</name>
<feature type="region of interest" description="Disordered" evidence="1">
    <location>
        <begin position="25"/>
        <end position="65"/>
    </location>
</feature>
<feature type="chain" id="PRO_5045572827" description="Lipoprotein" evidence="2">
    <location>
        <begin position="24"/>
        <end position="320"/>
    </location>
</feature>
<comment type="caution">
    <text evidence="3">The sequence shown here is derived from an EMBL/GenBank/DDBJ whole genome shotgun (WGS) entry which is preliminary data.</text>
</comment>
<proteinExistence type="predicted"/>
<gene>
    <name evidence="3" type="ORF">ACFFGN_23400</name>
</gene>
<protein>
    <recommendedName>
        <fullName evidence="5">Lipoprotein</fullName>
    </recommendedName>
</protein>
<organism evidence="3 4">
    <name type="scientific">Kribbella deserti</name>
    <dbReference type="NCBI Taxonomy" id="1926257"/>
    <lineage>
        <taxon>Bacteria</taxon>
        <taxon>Bacillati</taxon>
        <taxon>Actinomycetota</taxon>
        <taxon>Actinomycetes</taxon>
        <taxon>Propionibacteriales</taxon>
        <taxon>Kribbellaceae</taxon>
        <taxon>Kribbella</taxon>
    </lineage>
</organism>
<evidence type="ECO:0000313" key="4">
    <source>
        <dbReference type="Proteomes" id="UP001589890"/>
    </source>
</evidence>
<reference evidence="3 4" key="1">
    <citation type="submission" date="2024-09" db="EMBL/GenBank/DDBJ databases">
        <authorList>
            <person name="Sun Q."/>
            <person name="Mori K."/>
        </authorList>
    </citation>
    <scope>NUCLEOTIDE SEQUENCE [LARGE SCALE GENOMIC DNA]</scope>
    <source>
        <strain evidence="3 4">CGMCC 1.15906</strain>
    </source>
</reference>
<evidence type="ECO:0000313" key="3">
    <source>
        <dbReference type="EMBL" id="MFC0627047.1"/>
    </source>
</evidence>
<evidence type="ECO:0000256" key="2">
    <source>
        <dbReference type="SAM" id="SignalP"/>
    </source>
</evidence>
<dbReference type="RefSeq" id="WP_380051290.1">
    <property type="nucleotide sequence ID" value="NZ_JBHLTC010000030.1"/>
</dbReference>
<dbReference type="Proteomes" id="UP001589890">
    <property type="component" value="Unassembled WGS sequence"/>
</dbReference>
<evidence type="ECO:0008006" key="5">
    <source>
        <dbReference type="Google" id="ProtNLM"/>
    </source>
</evidence>
<feature type="signal peptide" evidence="2">
    <location>
        <begin position="1"/>
        <end position="23"/>
    </location>
</feature>
<accession>A0ABV6QTL8</accession>
<evidence type="ECO:0000256" key="1">
    <source>
        <dbReference type="SAM" id="MobiDB-lite"/>
    </source>
</evidence>
<keyword evidence="4" id="KW-1185">Reference proteome</keyword>
<dbReference type="EMBL" id="JBHLTC010000030">
    <property type="protein sequence ID" value="MFC0627047.1"/>
    <property type="molecule type" value="Genomic_DNA"/>
</dbReference>